<dbReference type="RefSeq" id="WP_246471853.1">
    <property type="nucleotide sequence ID" value="NZ_JACHIW010000001.1"/>
</dbReference>
<gene>
    <name evidence="1" type="ORF">BJ970_000391</name>
</gene>
<evidence type="ECO:0000313" key="2">
    <source>
        <dbReference type="Proteomes" id="UP000584374"/>
    </source>
</evidence>
<accession>A0A840PYL7</accession>
<comment type="caution">
    <text evidence="1">The sequence shown here is derived from an EMBL/GenBank/DDBJ whole genome shotgun (WGS) entry which is preliminary data.</text>
</comment>
<name>A0A840PYL7_9PSEU</name>
<keyword evidence="2" id="KW-1185">Reference proteome</keyword>
<dbReference type="Proteomes" id="UP000584374">
    <property type="component" value="Unassembled WGS sequence"/>
</dbReference>
<proteinExistence type="predicted"/>
<protein>
    <submittedName>
        <fullName evidence="1">Uncharacterized protein</fullName>
    </submittedName>
</protein>
<dbReference type="AlphaFoldDB" id="A0A840PYL7"/>
<dbReference type="EMBL" id="JACHIW010000001">
    <property type="protein sequence ID" value="MBB5152857.1"/>
    <property type="molecule type" value="Genomic_DNA"/>
</dbReference>
<organism evidence="1 2">
    <name type="scientific">Saccharopolyspora phatthalungensis</name>
    <dbReference type="NCBI Taxonomy" id="664693"/>
    <lineage>
        <taxon>Bacteria</taxon>
        <taxon>Bacillati</taxon>
        <taxon>Actinomycetota</taxon>
        <taxon>Actinomycetes</taxon>
        <taxon>Pseudonocardiales</taxon>
        <taxon>Pseudonocardiaceae</taxon>
        <taxon>Saccharopolyspora</taxon>
    </lineage>
</organism>
<evidence type="ECO:0000313" key="1">
    <source>
        <dbReference type="EMBL" id="MBB5152857.1"/>
    </source>
</evidence>
<reference evidence="1 2" key="1">
    <citation type="submission" date="2020-08" db="EMBL/GenBank/DDBJ databases">
        <title>Sequencing the genomes of 1000 actinobacteria strains.</title>
        <authorList>
            <person name="Klenk H.-P."/>
        </authorList>
    </citation>
    <scope>NUCLEOTIDE SEQUENCE [LARGE SCALE GENOMIC DNA]</scope>
    <source>
        <strain evidence="1 2">DSM 45584</strain>
    </source>
</reference>
<sequence>MSPAHAVVPLLLLADDDNVKERPAHLPPLEEPGFLDFVREAHPQLEYAMQRKRARGEVVHVLRDRVSQEFTVLYRRTHGSNGVKESGYPWLDRLNELGGMWHAARPQESRGGAR</sequence>